<evidence type="ECO:0000313" key="4">
    <source>
        <dbReference type="EMBL" id="KAK7241569.1"/>
    </source>
</evidence>
<feature type="domain" description="PIH1 N-terminal" evidence="3">
    <location>
        <begin position="155"/>
        <end position="306"/>
    </location>
</feature>
<dbReference type="Proteomes" id="UP001363151">
    <property type="component" value="Unassembled WGS sequence"/>
</dbReference>
<name>A0ABR1FZG1_AURAN</name>
<feature type="compositionally biased region" description="Gly residues" evidence="2">
    <location>
        <begin position="23"/>
        <end position="39"/>
    </location>
</feature>
<evidence type="ECO:0000256" key="2">
    <source>
        <dbReference type="SAM" id="MobiDB-lite"/>
    </source>
</evidence>
<reference evidence="4 5" key="1">
    <citation type="submission" date="2024-03" db="EMBL/GenBank/DDBJ databases">
        <title>Aureococcus anophagefferens CCMP1851 and Kratosvirus quantuckense: Draft genome of a second virus-susceptible host strain in the model system.</title>
        <authorList>
            <person name="Chase E."/>
            <person name="Truchon A.R."/>
            <person name="Schepens W."/>
            <person name="Wilhelm S.W."/>
        </authorList>
    </citation>
    <scope>NUCLEOTIDE SEQUENCE [LARGE SCALE GENOMIC DNA]</scope>
    <source>
        <strain evidence="4 5">CCMP1851</strain>
    </source>
</reference>
<evidence type="ECO:0000256" key="1">
    <source>
        <dbReference type="ARBA" id="ARBA00008511"/>
    </source>
</evidence>
<feature type="region of interest" description="Disordered" evidence="2">
    <location>
        <begin position="497"/>
        <end position="535"/>
    </location>
</feature>
<feature type="compositionally biased region" description="Low complexity" evidence="2">
    <location>
        <begin position="40"/>
        <end position="54"/>
    </location>
</feature>
<accession>A0ABR1FZG1</accession>
<comment type="similarity">
    <text evidence="1">Belongs to the PIH1 family.</text>
</comment>
<keyword evidence="5" id="KW-1185">Reference proteome</keyword>
<dbReference type="EMBL" id="JBBJCI010000178">
    <property type="protein sequence ID" value="KAK7241569.1"/>
    <property type="molecule type" value="Genomic_DNA"/>
</dbReference>
<gene>
    <name evidence="4" type="ORF">SO694_00170015</name>
</gene>
<feature type="compositionally biased region" description="Basic and acidic residues" evidence="2">
    <location>
        <begin position="588"/>
        <end position="609"/>
    </location>
</feature>
<proteinExistence type="inferred from homology"/>
<organism evidence="4 5">
    <name type="scientific">Aureococcus anophagefferens</name>
    <name type="common">Harmful bloom alga</name>
    <dbReference type="NCBI Taxonomy" id="44056"/>
    <lineage>
        <taxon>Eukaryota</taxon>
        <taxon>Sar</taxon>
        <taxon>Stramenopiles</taxon>
        <taxon>Ochrophyta</taxon>
        <taxon>Pelagophyceae</taxon>
        <taxon>Pelagomonadales</taxon>
        <taxon>Pelagomonadaceae</taxon>
        <taxon>Aureococcus</taxon>
    </lineage>
</organism>
<dbReference type="InterPro" id="IPR050734">
    <property type="entry name" value="PIH1/Kintoun_subfamily"/>
</dbReference>
<dbReference type="PANTHER" id="PTHR22997:SF0">
    <property type="entry name" value="PIH1 DOMAIN-CONTAINING PROTEIN 1"/>
    <property type="match status" value="1"/>
</dbReference>
<feature type="region of interest" description="Disordered" evidence="2">
    <location>
        <begin position="583"/>
        <end position="655"/>
    </location>
</feature>
<dbReference type="PANTHER" id="PTHR22997">
    <property type="entry name" value="PIH1 DOMAIN-CONTAINING PROTEIN 1"/>
    <property type="match status" value="1"/>
</dbReference>
<evidence type="ECO:0000313" key="5">
    <source>
        <dbReference type="Proteomes" id="UP001363151"/>
    </source>
</evidence>
<dbReference type="InterPro" id="IPR012981">
    <property type="entry name" value="PIH1_N"/>
</dbReference>
<feature type="region of interest" description="Disordered" evidence="2">
    <location>
        <begin position="1"/>
        <end position="67"/>
    </location>
</feature>
<evidence type="ECO:0000259" key="3">
    <source>
        <dbReference type="Pfam" id="PF08190"/>
    </source>
</evidence>
<comment type="caution">
    <text evidence="4">The sequence shown here is derived from an EMBL/GenBank/DDBJ whole genome shotgun (WGS) entry which is preliminary data.</text>
</comment>
<protein>
    <submittedName>
        <fullName evidence="4">PIH1 domain-containing protein</fullName>
    </submittedName>
</protein>
<sequence length="674" mass="70501">MGAQKKRVVTRSSALLDDAPKPRGGGLLDITGVGGGAAASGGASPVSAVSSAPADGGGAHAPGSADEQEAAFRELNALQESNPEAFAQMMAAALAEQGVGDGQADGVDVEKLWREAVAGKGAEAGPRQGARDGEIELPGGKVLKGDGSTRPAEEDALRVVPSPGFVLKTTAKPAAPEGMAAAGEVKSVKYFINICAHEAVGVPKQVKRLDDQGKEVEGVSVPVSIGPQNPCEDNKKDPCVSTDCVVNPKVLADADEDKTGAQRDFLCQLAMTYVEQKYKLAMDRKYKLPRLKYKGDPEANAQWVRDASKRAGVEEATAGDKWKAARTKATMALGPAPAAQVWYAPTSTAPLAKAPATPEEGPDAWPVVLLPRGPRGGFSKLPHDADRPYAVVARLSLPRSPGSADPFLNAKVAVSAFGVKCALPGREPLKLGLPFCVDAATATATRAKPTKSSWVLDVECLVDAAPFGDGPDPGSKPWLVARDARWRLMEGRRRGRRRYRGARGARGQVPPAQARARAGGVGAGQRPREAAAGASAARARVARAGARWADAASAAADNSGEGEGGAFAEDKFHKADILSQHYINQRESTVKEKKENAEKERKENAKDPNIEYLDMDDFRPGGKFAPSDGKPAPLPPKKPAEPEKPPPPPVTAAPLVDRPGAAVALESSLWAELL</sequence>
<feature type="compositionally biased region" description="Low complexity" evidence="2">
    <location>
        <begin position="505"/>
        <end position="518"/>
    </location>
</feature>
<dbReference type="Pfam" id="PF08190">
    <property type="entry name" value="PIH1"/>
    <property type="match status" value="1"/>
</dbReference>
<feature type="region of interest" description="Disordered" evidence="2">
    <location>
        <begin position="120"/>
        <end position="154"/>
    </location>
</feature>